<organism evidence="11 12">
    <name type="scientific">Chrysophaeum taylorii</name>
    <dbReference type="NCBI Taxonomy" id="2483200"/>
    <lineage>
        <taxon>Eukaryota</taxon>
        <taxon>Sar</taxon>
        <taxon>Stramenopiles</taxon>
        <taxon>Ochrophyta</taxon>
        <taxon>Pelagophyceae</taxon>
        <taxon>Pelagomonadales</taxon>
        <taxon>Pelagomonadaceae</taxon>
        <taxon>Chrysophaeum</taxon>
    </lineage>
</organism>
<dbReference type="NCBIfam" id="TIGR00964">
    <property type="entry name" value="secE_bact"/>
    <property type="match status" value="1"/>
</dbReference>
<accession>A0AAD7UE63</accession>
<evidence type="ECO:0000256" key="3">
    <source>
        <dbReference type="ARBA" id="ARBA00022448"/>
    </source>
</evidence>
<evidence type="ECO:0000256" key="8">
    <source>
        <dbReference type="ARBA" id="ARBA00023136"/>
    </source>
</evidence>
<comment type="caution">
    <text evidence="11">The sequence shown here is derived from an EMBL/GenBank/DDBJ whole genome shotgun (WGS) entry which is preliminary data.</text>
</comment>
<dbReference type="Gene3D" id="1.20.5.1030">
    <property type="entry name" value="Preprotein translocase secy subunit"/>
    <property type="match status" value="1"/>
</dbReference>
<keyword evidence="12" id="KW-1185">Reference proteome</keyword>
<dbReference type="AlphaFoldDB" id="A0AAD7UE63"/>
<keyword evidence="8 9" id="KW-0472">Membrane</keyword>
<evidence type="ECO:0000256" key="2">
    <source>
        <dbReference type="ARBA" id="ARBA00008274"/>
    </source>
</evidence>
<evidence type="ECO:0000256" key="1">
    <source>
        <dbReference type="ARBA" id="ARBA00004370"/>
    </source>
</evidence>
<evidence type="ECO:0000313" key="12">
    <source>
        <dbReference type="Proteomes" id="UP001230188"/>
    </source>
</evidence>
<dbReference type="InterPro" id="IPR038379">
    <property type="entry name" value="SecE_sf"/>
</dbReference>
<dbReference type="EMBL" id="JAQMWT010000344">
    <property type="protein sequence ID" value="KAJ8603747.1"/>
    <property type="molecule type" value="Genomic_DNA"/>
</dbReference>
<evidence type="ECO:0000256" key="10">
    <source>
        <dbReference type="SAM" id="SignalP"/>
    </source>
</evidence>
<evidence type="ECO:0000256" key="9">
    <source>
        <dbReference type="SAM" id="Phobius"/>
    </source>
</evidence>
<dbReference type="GO" id="GO:0009306">
    <property type="term" value="P:protein secretion"/>
    <property type="evidence" value="ECO:0007669"/>
    <property type="project" value="InterPro"/>
</dbReference>
<evidence type="ECO:0000256" key="4">
    <source>
        <dbReference type="ARBA" id="ARBA00022692"/>
    </source>
</evidence>
<keyword evidence="10" id="KW-0732">Signal</keyword>
<gene>
    <name evidence="11" type="ORF">CTAYLR_000281</name>
</gene>
<evidence type="ECO:0000256" key="6">
    <source>
        <dbReference type="ARBA" id="ARBA00022989"/>
    </source>
</evidence>
<keyword evidence="3" id="KW-0813">Transport</keyword>
<feature type="signal peptide" evidence="10">
    <location>
        <begin position="1"/>
        <end position="17"/>
    </location>
</feature>
<comment type="similarity">
    <text evidence="2">Belongs to the SecE/SEC61-gamma family.</text>
</comment>
<keyword evidence="4 9" id="KW-0812">Transmembrane</keyword>
<dbReference type="InterPro" id="IPR001901">
    <property type="entry name" value="Translocase_SecE/Sec61-g"/>
</dbReference>
<dbReference type="Proteomes" id="UP001230188">
    <property type="component" value="Unassembled WGS sequence"/>
</dbReference>
<keyword evidence="5" id="KW-0653">Protein transport</keyword>
<reference evidence="11" key="1">
    <citation type="submission" date="2023-01" db="EMBL/GenBank/DDBJ databases">
        <title>Metagenome sequencing of chrysophaentin producing Chrysophaeum taylorii.</title>
        <authorList>
            <person name="Davison J."/>
            <person name="Bewley C."/>
        </authorList>
    </citation>
    <scope>NUCLEOTIDE SEQUENCE</scope>
    <source>
        <strain evidence="11">NIES-1699</strain>
    </source>
</reference>
<feature type="transmembrane region" description="Helical" evidence="9">
    <location>
        <begin position="143"/>
        <end position="162"/>
    </location>
</feature>
<feature type="chain" id="PRO_5042016714" evidence="10">
    <location>
        <begin position="18"/>
        <end position="180"/>
    </location>
</feature>
<proteinExistence type="inferred from homology"/>
<dbReference type="GO" id="GO:0006605">
    <property type="term" value="P:protein targeting"/>
    <property type="evidence" value="ECO:0007669"/>
    <property type="project" value="InterPro"/>
</dbReference>
<name>A0AAD7UE63_9STRA</name>
<keyword evidence="7" id="KW-0811">Translocation</keyword>
<protein>
    <submittedName>
        <fullName evidence="11">Uncharacterized protein</fullName>
    </submittedName>
</protein>
<dbReference type="InterPro" id="IPR005807">
    <property type="entry name" value="SecE_bac"/>
</dbReference>
<keyword evidence="6 9" id="KW-1133">Transmembrane helix</keyword>
<dbReference type="GO" id="GO:0006886">
    <property type="term" value="P:intracellular protein transport"/>
    <property type="evidence" value="ECO:0007669"/>
    <property type="project" value="InterPro"/>
</dbReference>
<evidence type="ECO:0000256" key="5">
    <source>
        <dbReference type="ARBA" id="ARBA00022927"/>
    </source>
</evidence>
<evidence type="ECO:0000256" key="7">
    <source>
        <dbReference type="ARBA" id="ARBA00023010"/>
    </source>
</evidence>
<dbReference type="GO" id="GO:0016020">
    <property type="term" value="C:membrane"/>
    <property type="evidence" value="ECO:0007669"/>
    <property type="project" value="UniProtKB-SubCell"/>
</dbReference>
<comment type="subcellular location">
    <subcellularLocation>
        <location evidence="1">Membrane</location>
    </subcellularLocation>
</comment>
<dbReference type="Pfam" id="PF00584">
    <property type="entry name" value="SecE"/>
    <property type="match status" value="1"/>
</dbReference>
<sequence>MILFVVVVLGLVGRCRGWHAPALPRSALKPLLSESKQLPDQPGVTDSMPITPPNAEDYDDLADIRERIRRRAEELNLEANVAPAPEVYDKAGPKNVLQEIMDDAVEQAEIEELAEEYSDGLSLWEGALKELKLIEWPTLQDSLLNLAIVVAITTFMVGYVWFIDWASKSALSPLYPWLNE</sequence>
<dbReference type="GO" id="GO:0008320">
    <property type="term" value="F:protein transmembrane transporter activity"/>
    <property type="evidence" value="ECO:0007669"/>
    <property type="project" value="InterPro"/>
</dbReference>
<evidence type="ECO:0000313" key="11">
    <source>
        <dbReference type="EMBL" id="KAJ8603747.1"/>
    </source>
</evidence>